<proteinExistence type="predicted"/>
<accession>A0A1F7U2T9</accession>
<comment type="caution">
    <text evidence="2">The sequence shown here is derived from an EMBL/GenBank/DDBJ whole genome shotgun (WGS) entry which is preliminary data.</text>
</comment>
<reference evidence="2 3" key="1">
    <citation type="journal article" date="2016" name="Nat. Commun.">
        <title>Thousands of microbial genomes shed light on interconnected biogeochemical processes in an aquifer system.</title>
        <authorList>
            <person name="Anantharaman K."/>
            <person name="Brown C.T."/>
            <person name="Hug L.A."/>
            <person name="Sharon I."/>
            <person name="Castelle C.J."/>
            <person name="Probst A.J."/>
            <person name="Thomas B.C."/>
            <person name="Singh A."/>
            <person name="Wilkins M.J."/>
            <person name="Karaoz U."/>
            <person name="Brodie E.L."/>
            <person name="Williams K.H."/>
            <person name="Hubbard S.S."/>
            <person name="Banfield J.F."/>
        </authorList>
    </citation>
    <scope>NUCLEOTIDE SEQUENCE [LARGE SCALE GENOMIC DNA]</scope>
</reference>
<dbReference type="EMBL" id="MGDZ01000059">
    <property type="protein sequence ID" value="OGL72566.1"/>
    <property type="molecule type" value="Genomic_DNA"/>
</dbReference>
<evidence type="ECO:0000256" key="1">
    <source>
        <dbReference type="SAM" id="Phobius"/>
    </source>
</evidence>
<organism evidence="2 3">
    <name type="scientific">Candidatus Uhrbacteria bacterium RIFCSPHIGHO2_02_FULL_57_19</name>
    <dbReference type="NCBI Taxonomy" id="1802391"/>
    <lineage>
        <taxon>Bacteria</taxon>
        <taxon>Candidatus Uhriibacteriota</taxon>
    </lineage>
</organism>
<sequence length="178" mass="19344">MRRPFGFSFVEVLLYVLFIGGMLVVFAGFVIDTLDDRTRGVAALEVQQNSRLATERMLLEIRAAKSIRATSSTFDANLALPINAGKVLSLEMASSTLNPTEFDVAGNILRIRQGATSTFTPLTSNEAQVTNLTFRNLSDGGSRHVGLTLTVEFINPGGRATVYAASTTIRTSVELRNR</sequence>
<gene>
    <name evidence="2" type="ORF">A3D72_03165</name>
</gene>
<dbReference type="AlphaFoldDB" id="A0A1F7U2T9"/>
<dbReference type="Proteomes" id="UP000176303">
    <property type="component" value="Unassembled WGS sequence"/>
</dbReference>
<protein>
    <submittedName>
        <fullName evidence="2">Uncharacterized protein</fullName>
    </submittedName>
</protein>
<keyword evidence="1" id="KW-0472">Membrane</keyword>
<feature type="transmembrane region" description="Helical" evidence="1">
    <location>
        <begin position="12"/>
        <end position="31"/>
    </location>
</feature>
<dbReference type="STRING" id="1802391.A3D72_03165"/>
<name>A0A1F7U2T9_9BACT</name>
<evidence type="ECO:0000313" key="2">
    <source>
        <dbReference type="EMBL" id="OGL72566.1"/>
    </source>
</evidence>
<keyword evidence="1" id="KW-0812">Transmembrane</keyword>
<evidence type="ECO:0000313" key="3">
    <source>
        <dbReference type="Proteomes" id="UP000176303"/>
    </source>
</evidence>
<keyword evidence="1" id="KW-1133">Transmembrane helix</keyword>